<gene>
    <name evidence="2" type="ORF">TorRG33x02_209450</name>
</gene>
<reference evidence="3" key="1">
    <citation type="submission" date="2016-06" db="EMBL/GenBank/DDBJ databases">
        <title>Parallel loss of symbiosis genes in relatives of nitrogen-fixing non-legume Parasponia.</title>
        <authorList>
            <person name="Van Velzen R."/>
            <person name="Holmer R."/>
            <person name="Bu F."/>
            <person name="Rutten L."/>
            <person name="Van Zeijl A."/>
            <person name="Liu W."/>
            <person name="Santuari L."/>
            <person name="Cao Q."/>
            <person name="Sharma T."/>
            <person name="Shen D."/>
            <person name="Roswanjaya Y."/>
            <person name="Wardhani T."/>
            <person name="Kalhor M.S."/>
            <person name="Jansen J."/>
            <person name="Van den Hoogen J."/>
            <person name="Gungor B."/>
            <person name="Hartog M."/>
            <person name="Hontelez J."/>
            <person name="Verver J."/>
            <person name="Yang W.-C."/>
            <person name="Schijlen E."/>
            <person name="Repin R."/>
            <person name="Schilthuizen M."/>
            <person name="Schranz E."/>
            <person name="Heidstra R."/>
            <person name="Miyata K."/>
            <person name="Fedorova E."/>
            <person name="Kohlen W."/>
            <person name="Bisseling T."/>
            <person name="Smit S."/>
            <person name="Geurts R."/>
        </authorList>
    </citation>
    <scope>NUCLEOTIDE SEQUENCE [LARGE SCALE GENOMIC DNA]</scope>
    <source>
        <strain evidence="3">cv. RG33-2</strain>
    </source>
</reference>
<keyword evidence="3" id="KW-1185">Reference proteome</keyword>
<protein>
    <recommendedName>
        <fullName evidence="4">Transmembrane protein</fullName>
    </recommendedName>
</protein>
<sequence>MPVFPLWNLSLRGNIDEFLFPKKPLLASDAKRFVALTIVPLVFLYLAAIAHPNVCTSFSMWDQPLRFALPSFFLVLLLGVYSFLSLCSKNYML</sequence>
<dbReference type="OrthoDB" id="28208at2759"/>
<dbReference type="EMBL" id="JXTC01000181">
    <property type="protein sequence ID" value="PON83241.1"/>
    <property type="molecule type" value="Genomic_DNA"/>
</dbReference>
<evidence type="ECO:0000313" key="2">
    <source>
        <dbReference type="EMBL" id="PON83241.1"/>
    </source>
</evidence>
<dbReference type="AlphaFoldDB" id="A0A2P5ECH0"/>
<dbReference type="InParanoid" id="A0A2P5ECH0"/>
<evidence type="ECO:0000313" key="3">
    <source>
        <dbReference type="Proteomes" id="UP000237000"/>
    </source>
</evidence>
<feature type="transmembrane region" description="Helical" evidence="1">
    <location>
        <begin position="33"/>
        <end position="52"/>
    </location>
</feature>
<comment type="caution">
    <text evidence="2">The sequence shown here is derived from an EMBL/GenBank/DDBJ whole genome shotgun (WGS) entry which is preliminary data.</text>
</comment>
<keyword evidence="1" id="KW-0812">Transmembrane</keyword>
<evidence type="ECO:0000256" key="1">
    <source>
        <dbReference type="SAM" id="Phobius"/>
    </source>
</evidence>
<keyword evidence="1" id="KW-0472">Membrane</keyword>
<dbReference type="Proteomes" id="UP000237000">
    <property type="component" value="Unassembled WGS sequence"/>
</dbReference>
<organism evidence="2 3">
    <name type="scientific">Trema orientale</name>
    <name type="common">Charcoal tree</name>
    <name type="synonym">Celtis orientalis</name>
    <dbReference type="NCBI Taxonomy" id="63057"/>
    <lineage>
        <taxon>Eukaryota</taxon>
        <taxon>Viridiplantae</taxon>
        <taxon>Streptophyta</taxon>
        <taxon>Embryophyta</taxon>
        <taxon>Tracheophyta</taxon>
        <taxon>Spermatophyta</taxon>
        <taxon>Magnoliopsida</taxon>
        <taxon>eudicotyledons</taxon>
        <taxon>Gunneridae</taxon>
        <taxon>Pentapetalae</taxon>
        <taxon>rosids</taxon>
        <taxon>fabids</taxon>
        <taxon>Rosales</taxon>
        <taxon>Cannabaceae</taxon>
        <taxon>Trema</taxon>
    </lineage>
</organism>
<keyword evidence="1" id="KW-1133">Transmembrane helix</keyword>
<proteinExistence type="predicted"/>
<dbReference type="STRING" id="63057.A0A2P5ECH0"/>
<accession>A0A2P5ECH0</accession>
<name>A0A2P5ECH0_TREOI</name>
<evidence type="ECO:0008006" key="4">
    <source>
        <dbReference type="Google" id="ProtNLM"/>
    </source>
</evidence>
<feature type="transmembrane region" description="Helical" evidence="1">
    <location>
        <begin position="67"/>
        <end position="87"/>
    </location>
</feature>